<dbReference type="EMBL" id="CP146203">
    <property type="protein sequence ID" value="XBH22710.1"/>
    <property type="molecule type" value="Genomic_DNA"/>
</dbReference>
<sequence length="90" mass="9626">MTIDVGQIRSGVAAPDVLPLVAAVIAKRTTVEANDIKISAGRPQLVIRFTGSDPAFAKAAVQESLADIDETIEVVAVQVTARHKNRWYAI</sequence>
<proteinExistence type="predicted"/>
<protein>
    <submittedName>
        <fullName evidence="1">Uncharacterized protein</fullName>
    </submittedName>
</protein>
<dbReference type="AlphaFoldDB" id="A0AAU7DZM6"/>
<gene>
    <name evidence="1" type="ORF">V5R04_05680</name>
</gene>
<name>A0AAU7DZM6_9MICO</name>
<accession>A0AAU7DZM6</accession>
<reference evidence="1" key="1">
    <citation type="submission" date="2024-02" db="EMBL/GenBank/DDBJ databases">
        <title>Tomenella chthoni gen. nov. sp. nov., a member of the family Jonesiaceae isolated from bat guano.</title>
        <authorList>
            <person name="Miller S.L."/>
            <person name="King J."/>
            <person name="Sankaranarayanan K."/>
            <person name="Lawson P.A."/>
        </authorList>
    </citation>
    <scope>NUCLEOTIDE SEQUENCE</scope>
    <source>
        <strain evidence="1">BS-20</strain>
    </source>
</reference>
<evidence type="ECO:0000313" key="1">
    <source>
        <dbReference type="EMBL" id="XBH22710.1"/>
    </source>
</evidence>
<organism evidence="1">
    <name type="scientific">Jonesiaceae bacterium BS-20</name>
    <dbReference type="NCBI Taxonomy" id="3120821"/>
    <lineage>
        <taxon>Bacteria</taxon>
        <taxon>Bacillati</taxon>
        <taxon>Actinomycetota</taxon>
        <taxon>Actinomycetes</taxon>
        <taxon>Micrococcales</taxon>
        <taxon>Jonesiaceae</taxon>
    </lineage>
</organism>